<proteinExistence type="predicted"/>
<feature type="non-terminal residue" evidence="1">
    <location>
        <position position="132"/>
    </location>
</feature>
<dbReference type="Proteomes" id="UP000789831">
    <property type="component" value="Unassembled WGS sequence"/>
</dbReference>
<dbReference type="AlphaFoldDB" id="A0A9N9E9K3"/>
<comment type="caution">
    <text evidence="1">The sequence shown here is derived from an EMBL/GenBank/DDBJ whole genome shotgun (WGS) entry which is preliminary data.</text>
</comment>
<sequence>KSLDLQMDYKTDKDIVVSLWQNIFTELFTDKIEYYLTSLKNIPNQNEKRCTKAQELFDRYDRLSDFQDSKSIWWNEKNQIEIGTRPDRQLARDWQSRKSKETACSSTFNVHSSTINDNYIGTINGGIFGWEQ</sequence>
<name>A0A9N9E9K3_9GLOM</name>
<evidence type="ECO:0000313" key="2">
    <source>
        <dbReference type="Proteomes" id="UP000789831"/>
    </source>
</evidence>
<protein>
    <submittedName>
        <fullName evidence="1">4850_t:CDS:1</fullName>
    </submittedName>
</protein>
<organism evidence="1 2">
    <name type="scientific">Ambispora gerdemannii</name>
    <dbReference type="NCBI Taxonomy" id="144530"/>
    <lineage>
        <taxon>Eukaryota</taxon>
        <taxon>Fungi</taxon>
        <taxon>Fungi incertae sedis</taxon>
        <taxon>Mucoromycota</taxon>
        <taxon>Glomeromycotina</taxon>
        <taxon>Glomeromycetes</taxon>
        <taxon>Archaeosporales</taxon>
        <taxon>Ambisporaceae</taxon>
        <taxon>Ambispora</taxon>
    </lineage>
</organism>
<gene>
    <name evidence="1" type="ORF">AGERDE_LOCUS12046</name>
</gene>
<accession>A0A9N9E9K3</accession>
<feature type="non-terminal residue" evidence="1">
    <location>
        <position position="1"/>
    </location>
</feature>
<keyword evidence="2" id="KW-1185">Reference proteome</keyword>
<evidence type="ECO:0000313" key="1">
    <source>
        <dbReference type="EMBL" id="CAG8666139.1"/>
    </source>
</evidence>
<reference evidence="1" key="1">
    <citation type="submission" date="2021-06" db="EMBL/GenBank/DDBJ databases">
        <authorList>
            <person name="Kallberg Y."/>
            <person name="Tangrot J."/>
            <person name="Rosling A."/>
        </authorList>
    </citation>
    <scope>NUCLEOTIDE SEQUENCE</scope>
    <source>
        <strain evidence="1">MT106</strain>
    </source>
</reference>
<dbReference type="EMBL" id="CAJVPL010006756">
    <property type="protein sequence ID" value="CAG8666139.1"/>
    <property type="molecule type" value="Genomic_DNA"/>
</dbReference>